<gene>
    <name evidence="9" type="ORF">RD110_26350</name>
</gene>
<dbReference type="InterPro" id="IPR007016">
    <property type="entry name" value="O-antigen_ligase-rel_domated"/>
</dbReference>
<feature type="transmembrane region" description="Helical" evidence="5">
    <location>
        <begin position="187"/>
        <end position="205"/>
    </location>
</feature>
<feature type="domain" description="Virulence factor membrane-bound polymerase C-terminal" evidence="7">
    <location>
        <begin position="364"/>
        <end position="523"/>
    </location>
</feature>
<feature type="transmembrane region" description="Helical" evidence="5">
    <location>
        <begin position="55"/>
        <end position="72"/>
    </location>
</feature>
<keyword evidence="3 5" id="KW-1133">Transmembrane helix</keyword>
<feature type="transmembrane region" description="Helical" evidence="5">
    <location>
        <begin position="166"/>
        <end position="182"/>
    </location>
</feature>
<feature type="transmembrane region" description="Helical" evidence="5">
    <location>
        <begin position="329"/>
        <end position="348"/>
    </location>
</feature>
<keyword evidence="4 5" id="KW-0472">Membrane</keyword>
<dbReference type="STRING" id="1842727.RD110_26350"/>
<dbReference type="PANTHER" id="PTHR37422">
    <property type="entry name" value="TEICHURONIC ACID BIOSYNTHESIS PROTEIN TUAE"/>
    <property type="match status" value="1"/>
</dbReference>
<feature type="transmembrane region" description="Helical" evidence="5">
    <location>
        <begin position="78"/>
        <end position="101"/>
    </location>
</feature>
<reference evidence="9 10" key="1">
    <citation type="submission" date="2017-01" db="EMBL/GenBank/DDBJ databases">
        <authorList>
            <person name="Mah S.A."/>
            <person name="Swanson W.J."/>
            <person name="Moy G.W."/>
            <person name="Vacquier V.D."/>
        </authorList>
    </citation>
    <scope>NUCLEOTIDE SEQUENCE [LARGE SCALE GENOMIC DNA]</scope>
    <source>
        <strain evidence="9 10">DCY110</strain>
    </source>
</reference>
<feature type="transmembrane region" description="Helical" evidence="5">
    <location>
        <begin position="28"/>
        <end position="48"/>
    </location>
</feature>
<feature type="domain" description="Protein glycosylation ligase" evidence="8">
    <location>
        <begin position="157"/>
        <end position="180"/>
    </location>
</feature>
<feature type="transmembrane region" description="Helical" evidence="5">
    <location>
        <begin position="360"/>
        <end position="377"/>
    </location>
</feature>
<dbReference type="InterPro" id="IPR051533">
    <property type="entry name" value="WaaL-like"/>
</dbReference>
<evidence type="ECO:0000313" key="10">
    <source>
        <dbReference type="Proteomes" id="UP000186609"/>
    </source>
</evidence>
<evidence type="ECO:0000256" key="2">
    <source>
        <dbReference type="ARBA" id="ARBA00022692"/>
    </source>
</evidence>
<accession>A0A1P8K2S0</accession>
<comment type="subcellular location">
    <subcellularLocation>
        <location evidence="1">Membrane</location>
        <topology evidence="1">Multi-pass membrane protein</topology>
    </subcellularLocation>
</comment>
<dbReference type="InterPro" id="IPR021797">
    <property type="entry name" value="Wzy_C_2"/>
</dbReference>
<evidence type="ECO:0000256" key="1">
    <source>
        <dbReference type="ARBA" id="ARBA00004141"/>
    </source>
</evidence>
<dbReference type="Pfam" id="PF11846">
    <property type="entry name" value="Wzy_C_2"/>
    <property type="match status" value="1"/>
</dbReference>
<keyword evidence="2 5" id="KW-0812">Transmembrane</keyword>
<evidence type="ECO:0000259" key="8">
    <source>
        <dbReference type="Pfam" id="PF15864"/>
    </source>
</evidence>
<organism evidence="9 10">
    <name type="scientific">Rhodoferax koreensis</name>
    <dbReference type="NCBI Taxonomy" id="1842727"/>
    <lineage>
        <taxon>Bacteria</taxon>
        <taxon>Pseudomonadati</taxon>
        <taxon>Pseudomonadota</taxon>
        <taxon>Betaproteobacteria</taxon>
        <taxon>Burkholderiales</taxon>
        <taxon>Comamonadaceae</taxon>
        <taxon>Rhodoferax</taxon>
    </lineage>
</organism>
<feature type="transmembrane region" description="Helical" evidence="5">
    <location>
        <begin position="236"/>
        <end position="255"/>
    </location>
</feature>
<feature type="transmembrane region" description="Helical" evidence="5">
    <location>
        <begin position="113"/>
        <end position="133"/>
    </location>
</feature>
<evidence type="ECO:0000256" key="3">
    <source>
        <dbReference type="ARBA" id="ARBA00022989"/>
    </source>
</evidence>
<feature type="transmembrane region" description="Helical" evidence="5">
    <location>
        <begin position="411"/>
        <end position="432"/>
    </location>
</feature>
<dbReference type="RefSeq" id="WP_076203894.1">
    <property type="nucleotide sequence ID" value="NZ_CP019236.1"/>
</dbReference>
<dbReference type="PANTHER" id="PTHR37422:SF21">
    <property type="entry name" value="EXOQ-LIKE PROTEIN"/>
    <property type="match status" value="1"/>
</dbReference>
<dbReference type="Pfam" id="PF15864">
    <property type="entry name" value="PglL_A"/>
    <property type="match status" value="1"/>
</dbReference>
<feature type="domain" description="O-antigen ligase-related" evidence="6">
    <location>
        <begin position="196"/>
        <end position="341"/>
    </location>
</feature>
<dbReference type="KEGG" id="rhy:RD110_26350"/>
<feature type="transmembrane region" description="Helical" evidence="5">
    <location>
        <begin position="211"/>
        <end position="229"/>
    </location>
</feature>
<feature type="transmembrane region" description="Helical" evidence="5">
    <location>
        <begin position="383"/>
        <end position="399"/>
    </location>
</feature>
<evidence type="ECO:0000256" key="5">
    <source>
        <dbReference type="SAM" id="Phobius"/>
    </source>
</evidence>
<dbReference type="Proteomes" id="UP000186609">
    <property type="component" value="Chromosome"/>
</dbReference>
<name>A0A1P8K2S0_9BURK</name>
<dbReference type="InterPro" id="IPR031726">
    <property type="entry name" value="PglL_A"/>
</dbReference>
<evidence type="ECO:0000313" key="9">
    <source>
        <dbReference type="EMBL" id="APW40287.1"/>
    </source>
</evidence>
<proteinExistence type="predicted"/>
<evidence type="ECO:0000256" key="4">
    <source>
        <dbReference type="ARBA" id="ARBA00023136"/>
    </source>
</evidence>
<evidence type="ECO:0000259" key="6">
    <source>
        <dbReference type="Pfam" id="PF04932"/>
    </source>
</evidence>
<dbReference type="EMBL" id="CP019236">
    <property type="protein sequence ID" value="APW40287.1"/>
    <property type="molecule type" value="Genomic_DNA"/>
</dbReference>
<dbReference type="AlphaFoldDB" id="A0A1P8K2S0"/>
<protein>
    <recommendedName>
        <fullName evidence="11">Virulence factor membrane-bound polymerase C-terminal domain-containing protein</fullName>
    </recommendedName>
</protein>
<evidence type="ECO:0008006" key="11">
    <source>
        <dbReference type="Google" id="ProtNLM"/>
    </source>
</evidence>
<evidence type="ECO:0000259" key="7">
    <source>
        <dbReference type="Pfam" id="PF11846"/>
    </source>
</evidence>
<keyword evidence="10" id="KW-1185">Reference proteome</keyword>
<sequence length="559" mass="61868">MSSFWLTVWATTLSCSWLLPNHYLPWTAFHTDAWSGLAFLGAAIVVLLRFKKPVEWHLSAVVVAVACFIPAIQHLAGLVLFAGQAWIVSLYLLGLLGALLLGQRWEQAQAGQLADGLLLAIGLASIVSVTLQLQTWLGLIDTGIFDIWTMGLSGARPYANLGQPNQLATLLLWGLLGGAWAVHTRRIGAIAFLSFAMFLLMGIALTQSRTAWIGLSFLVACTWYWRHLWRSRRLPWIATGLFICFWTINPLLHMLQEFLGFETSGEYFRQGPQGDLRFAAWELFSRAVTEHPWLGYGWTTVGRAQLSLAEAFPPLYPTFGHSHNLFLDFALWLGLPLGLLFSASLIWWSVRTFLKVSDAGSAILVMCLGAVGIHAMLEFPLNYAYFLLPAGAMAGILNQRGGGRVWETPRWSFLAILTIAALLLAVVIRDYFRVESSYREARFENARIGTLPIGQPPDVIVLDQLSENINFMRYDVKEGMSTSQLDALVKVATAYPGGGRSYKVAKALALNGRASDASRWLRTVCKISDPAECAVIQQVWARDAANNPLIAAVPWPTSK</sequence>
<dbReference type="Pfam" id="PF04932">
    <property type="entry name" value="Wzy_C"/>
    <property type="match status" value="1"/>
</dbReference>
<dbReference type="GO" id="GO:0016020">
    <property type="term" value="C:membrane"/>
    <property type="evidence" value="ECO:0007669"/>
    <property type="project" value="UniProtKB-SubCell"/>
</dbReference>